<keyword evidence="7" id="KW-1133">Transmembrane helix</keyword>
<evidence type="ECO:0000256" key="7">
    <source>
        <dbReference type="ARBA" id="ARBA00022989"/>
    </source>
</evidence>
<dbReference type="PROSITE" id="PS50109">
    <property type="entry name" value="HIS_KIN"/>
    <property type="match status" value="1"/>
</dbReference>
<protein>
    <recommendedName>
        <fullName evidence="2">histidine kinase</fullName>
        <ecNumber evidence="2">2.7.13.3</ecNumber>
    </recommendedName>
</protein>
<dbReference type="Gene3D" id="1.10.287.130">
    <property type="match status" value="1"/>
</dbReference>
<reference evidence="10" key="1">
    <citation type="submission" date="2017-06" db="EMBL/GenBank/DDBJ databases">
        <authorList>
            <person name="Varghese N."/>
            <person name="Submissions S."/>
        </authorList>
    </citation>
    <scope>NUCLEOTIDE SEQUENCE [LARGE SCALE GENOMIC DNA]</scope>
    <source>
        <strain evidence="10">DSM 137</strain>
    </source>
</reference>
<dbReference type="Gene3D" id="3.30.565.10">
    <property type="entry name" value="Histidine kinase-like ATPase, C-terminal domain"/>
    <property type="match status" value="1"/>
</dbReference>
<dbReference type="EC" id="2.7.13.3" evidence="2"/>
<keyword evidence="7" id="KW-0472">Membrane</keyword>
<dbReference type="Proteomes" id="UP000198418">
    <property type="component" value="Unassembled WGS sequence"/>
</dbReference>
<dbReference type="Pfam" id="PF02518">
    <property type="entry name" value="HATPase_c"/>
    <property type="match status" value="1"/>
</dbReference>
<keyword evidence="10" id="KW-1185">Reference proteome</keyword>
<evidence type="ECO:0000256" key="3">
    <source>
        <dbReference type="ARBA" id="ARBA00022553"/>
    </source>
</evidence>
<keyword evidence="5" id="KW-0812">Transmembrane</keyword>
<comment type="catalytic activity">
    <reaction evidence="1">
        <text>ATP + protein L-histidine = ADP + protein N-phospho-L-histidine.</text>
        <dbReference type="EC" id="2.7.13.3"/>
    </reaction>
</comment>
<dbReference type="InterPro" id="IPR005467">
    <property type="entry name" value="His_kinase_dom"/>
</dbReference>
<dbReference type="Pfam" id="PF00512">
    <property type="entry name" value="HisKA"/>
    <property type="match status" value="1"/>
</dbReference>
<dbReference type="InterPro" id="IPR050428">
    <property type="entry name" value="TCS_sensor_his_kinase"/>
</dbReference>
<dbReference type="SMART" id="SM00388">
    <property type="entry name" value="HisKA"/>
    <property type="match status" value="1"/>
</dbReference>
<dbReference type="RefSeq" id="WP_088519317.1">
    <property type="nucleotide sequence ID" value="NZ_FYDG01000001.1"/>
</dbReference>
<evidence type="ECO:0000313" key="9">
    <source>
        <dbReference type="EMBL" id="SNB60734.1"/>
    </source>
</evidence>
<keyword evidence="6" id="KW-0418">Kinase</keyword>
<dbReference type="InterPro" id="IPR036097">
    <property type="entry name" value="HisK_dim/P_sf"/>
</dbReference>
<keyword evidence="4" id="KW-0808">Transferase</keyword>
<keyword evidence="3" id="KW-0597">Phosphoprotein</keyword>
<gene>
    <name evidence="9" type="ORF">SAMN06265338_101902</name>
</gene>
<dbReference type="InterPro" id="IPR003661">
    <property type="entry name" value="HisK_dim/P_dom"/>
</dbReference>
<dbReference type="GO" id="GO:0000155">
    <property type="term" value="F:phosphorelay sensor kinase activity"/>
    <property type="evidence" value="ECO:0007669"/>
    <property type="project" value="InterPro"/>
</dbReference>
<dbReference type="InterPro" id="IPR003594">
    <property type="entry name" value="HATPase_dom"/>
</dbReference>
<proteinExistence type="predicted"/>
<evidence type="ECO:0000256" key="5">
    <source>
        <dbReference type="ARBA" id="ARBA00022692"/>
    </source>
</evidence>
<dbReference type="PANTHER" id="PTHR45436:SF5">
    <property type="entry name" value="SENSOR HISTIDINE KINASE TRCS"/>
    <property type="match status" value="1"/>
</dbReference>
<evidence type="ECO:0000313" key="10">
    <source>
        <dbReference type="Proteomes" id="UP000198418"/>
    </source>
</evidence>
<name>A0A212QMZ4_RHOAC</name>
<evidence type="ECO:0000256" key="1">
    <source>
        <dbReference type="ARBA" id="ARBA00000085"/>
    </source>
</evidence>
<dbReference type="SUPFAM" id="SSF55874">
    <property type="entry name" value="ATPase domain of HSP90 chaperone/DNA topoisomerase II/histidine kinase"/>
    <property type="match status" value="1"/>
</dbReference>
<dbReference type="InterPro" id="IPR036890">
    <property type="entry name" value="HATPase_C_sf"/>
</dbReference>
<dbReference type="EMBL" id="FYDG01000001">
    <property type="protein sequence ID" value="SNB60734.1"/>
    <property type="molecule type" value="Genomic_DNA"/>
</dbReference>
<dbReference type="AlphaFoldDB" id="A0A212QMZ4"/>
<feature type="domain" description="Histidine kinase" evidence="8">
    <location>
        <begin position="250"/>
        <end position="440"/>
    </location>
</feature>
<evidence type="ECO:0000256" key="4">
    <source>
        <dbReference type="ARBA" id="ARBA00022679"/>
    </source>
</evidence>
<evidence type="ECO:0000256" key="6">
    <source>
        <dbReference type="ARBA" id="ARBA00022777"/>
    </source>
</evidence>
<organism evidence="9 10">
    <name type="scientific">Rhodoblastus acidophilus</name>
    <name type="common">Rhodopseudomonas acidophila</name>
    <dbReference type="NCBI Taxonomy" id="1074"/>
    <lineage>
        <taxon>Bacteria</taxon>
        <taxon>Pseudomonadati</taxon>
        <taxon>Pseudomonadota</taxon>
        <taxon>Alphaproteobacteria</taxon>
        <taxon>Hyphomicrobiales</taxon>
        <taxon>Rhodoblastaceae</taxon>
        <taxon>Rhodoblastus</taxon>
    </lineage>
</organism>
<dbReference type="PANTHER" id="PTHR45436">
    <property type="entry name" value="SENSOR HISTIDINE KINASE YKOH"/>
    <property type="match status" value="1"/>
</dbReference>
<evidence type="ECO:0000256" key="2">
    <source>
        <dbReference type="ARBA" id="ARBA00012438"/>
    </source>
</evidence>
<dbReference type="SUPFAM" id="SSF47384">
    <property type="entry name" value="Homodimeric domain of signal transducing histidine kinase"/>
    <property type="match status" value="1"/>
</dbReference>
<dbReference type="OrthoDB" id="8673316at2"/>
<dbReference type="SMART" id="SM00387">
    <property type="entry name" value="HATPase_c"/>
    <property type="match status" value="1"/>
</dbReference>
<accession>A0A212QMZ4</accession>
<evidence type="ECO:0000259" key="8">
    <source>
        <dbReference type="PROSITE" id="PS50109"/>
    </source>
</evidence>
<dbReference type="CDD" id="cd00082">
    <property type="entry name" value="HisKA"/>
    <property type="match status" value="1"/>
</dbReference>
<sequence length="441" mass="47025">MRRGPPSLLVLVVRRLAFFAALAMLAQLAGVFAEYWTDSHNLGRLAVEMETKALGAGVSIEAGRPAYALPPGRRARYGDAAGGYYVRVRTASTQLFSNCDGACERYFPPLDLKTLAFWMRPIRPGKPLYVAGGRIATETPEPVMVEVAILGDRDGVLNDVLANEVLDHMLLPMSLMLVFVLGANILSVAQVLHPVAKAARQISLLDPRTPPGRLATAGMPREIAGFTQAVNAALDRVAELMRTKRLLTTAISHEVRTPLAVARLELAKISDPRARKVEQDLQALNHLVEQLTDLARVEGAADAAMDRIDPAELAERIVGDLAELIYASGKSIAFDDLGATPFKGHRALVENALRNLIENAVRHAPKGAAIQVEAGPGASLSVVDDGCAIAKASAGPGCVGRQGLGLKIVGRIAEIHGARFEWTRIPGAGVRASLDFAATVS</sequence>